<dbReference type="Gene3D" id="3.20.20.370">
    <property type="entry name" value="Glycoside hydrolase/deacetylase"/>
    <property type="match status" value="1"/>
</dbReference>
<accession>A0A3N1H7R5</accession>
<evidence type="ECO:0000313" key="2">
    <source>
        <dbReference type="EMBL" id="ROP38508.1"/>
    </source>
</evidence>
<feature type="compositionally biased region" description="Low complexity" evidence="1">
    <location>
        <begin position="44"/>
        <end position="57"/>
    </location>
</feature>
<protein>
    <recommendedName>
        <fullName evidence="4">Polysaccharide deacetylase</fullName>
    </recommendedName>
</protein>
<dbReference type="AlphaFoldDB" id="A0A3N1H7R5"/>
<comment type="caution">
    <text evidence="2">The sequence shown here is derived from an EMBL/GenBank/DDBJ whole genome shotgun (WGS) entry which is preliminary data.</text>
</comment>
<evidence type="ECO:0008006" key="4">
    <source>
        <dbReference type="Google" id="ProtNLM"/>
    </source>
</evidence>
<dbReference type="InterPro" id="IPR011330">
    <property type="entry name" value="Glyco_hydro/deAcase_b/a-brl"/>
</dbReference>
<dbReference type="InterPro" id="IPR052740">
    <property type="entry name" value="CE4"/>
</dbReference>
<dbReference type="GO" id="GO:0005975">
    <property type="term" value="P:carbohydrate metabolic process"/>
    <property type="evidence" value="ECO:0007669"/>
    <property type="project" value="InterPro"/>
</dbReference>
<proteinExistence type="predicted"/>
<name>A0A3N1H7R5_9PSEU</name>
<evidence type="ECO:0000313" key="3">
    <source>
        <dbReference type="Proteomes" id="UP000268727"/>
    </source>
</evidence>
<evidence type="ECO:0000256" key="1">
    <source>
        <dbReference type="SAM" id="MobiDB-lite"/>
    </source>
</evidence>
<dbReference type="PANTHER" id="PTHR45985">
    <property type="match status" value="1"/>
</dbReference>
<feature type="region of interest" description="Disordered" evidence="1">
    <location>
        <begin position="31"/>
        <end position="57"/>
    </location>
</feature>
<dbReference type="OrthoDB" id="438898at2"/>
<dbReference type="Proteomes" id="UP000268727">
    <property type="component" value="Unassembled WGS sequence"/>
</dbReference>
<sequence length="387" mass="42173">MKRWGWLSTGVALALTLVVLAVLGAREPRPGHDVGDLAAPLPMAPRTTSSTSAAAAPAVPASAAPPAWMRRMQPGEKPPQFVLFSFDGAASKPHWDRVMPIAEQVNAHVTGLLSGVYLLPDADAGNYTGPGHQAGYSSIGFGGTRADVELRIGYLNAAIDAGHEIGTHYNGHYCVGDEPNVGNWNTEQWNRELDQFFAILEKARQQGFKLDPAAVRGGRTPCLEGQWGQAFPAMRGHGLAYDTSHVSLGVVWPFVHEGLWEFPMPEVRVPALGKQVVMMDFNLWFALNGAKDEPDRAGDYTRIVLDTYRSVHQAALNGNRAPIVIGNHFNEWAGGAFSNAVEGFLGEVCVKPETVCATYTEVIQWMQLQDPVVLEQLRRMPAARNWN</sequence>
<dbReference type="RefSeq" id="WP_123744140.1">
    <property type="nucleotide sequence ID" value="NZ_RJKM01000001.1"/>
</dbReference>
<dbReference type="EMBL" id="RJKM01000001">
    <property type="protein sequence ID" value="ROP38508.1"/>
    <property type="molecule type" value="Genomic_DNA"/>
</dbReference>
<dbReference type="SUPFAM" id="SSF88713">
    <property type="entry name" value="Glycoside hydrolase/deacetylase"/>
    <property type="match status" value="1"/>
</dbReference>
<dbReference type="PANTHER" id="PTHR45985:SF3">
    <property type="entry name" value="CHITIN DEACETYLASE-LIKE 4"/>
    <property type="match status" value="1"/>
</dbReference>
<organism evidence="2 3">
    <name type="scientific">Saccharothrix texasensis</name>
    <dbReference type="NCBI Taxonomy" id="103734"/>
    <lineage>
        <taxon>Bacteria</taxon>
        <taxon>Bacillati</taxon>
        <taxon>Actinomycetota</taxon>
        <taxon>Actinomycetes</taxon>
        <taxon>Pseudonocardiales</taxon>
        <taxon>Pseudonocardiaceae</taxon>
        <taxon>Saccharothrix</taxon>
    </lineage>
</organism>
<reference evidence="2 3" key="1">
    <citation type="submission" date="2018-11" db="EMBL/GenBank/DDBJ databases">
        <title>Sequencing the genomes of 1000 actinobacteria strains.</title>
        <authorList>
            <person name="Klenk H.-P."/>
        </authorList>
    </citation>
    <scope>NUCLEOTIDE SEQUENCE [LARGE SCALE GENOMIC DNA]</scope>
    <source>
        <strain evidence="2 3">DSM 44231</strain>
    </source>
</reference>
<gene>
    <name evidence="2" type="ORF">EDD40_3863</name>
</gene>
<keyword evidence="3" id="KW-1185">Reference proteome</keyword>